<dbReference type="Gene3D" id="1.10.10.60">
    <property type="entry name" value="Homeodomain-like"/>
    <property type="match status" value="1"/>
</dbReference>
<dbReference type="OrthoDB" id="5850238at2"/>
<dbReference type="PANTHER" id="PTHR47894:SF1">
    <property type="entry name" value="HTH-TYPE TRANSCRIPTIONAL REGULATOR VQSM"/>
    <property type="match status" value="1"/>
</dbReference>
<dbReference type="PANTHER" id="PTHR47894">
    <property type="entry name" value="HTH-TYPE TRANSCRIPTIONAL REGULATOR GADX"/>
    <property type="match status" value="1"/>
</dbReference>
<keyword evidence="1" id="KW-0805">Transcription regulation</keyword>
<dbReference type="SUPFAM" id="SSF46689">
    <property type="entry name" value="Homeodomain-like"/>
    <property type="match status" value="1"/>
</dbReference>
<evidence type="ECO:0000259" key="5">
    <source>
        <dbReference type="PROSITE" id="PS01124"/>
    </source>
</evidence>
<dbReference type="PRINTS" id="PR00032">
    <property type="entry name" value="HTHARAC"/>
</dbReference>
<dbReference type="Proteomes" id="UP000243900">
    <property type="component" value="Unassembled WGS sequence"/>
</dbReference>
<proteinExistence type="predicted"/>
<keyword evidence="3" id="KW-0804">Transcription</keyword>
<reference evidence="7" key="1">
    <citation type="submission" date="2018-02" db="EMBL/GenBank/DDBJ databases">
        <title>Genome sequencing of Solimonas sp. HR-BB.</title>
        <authorList>
            <person name="Lee Y."/>
            <person name="Jeon C.O."/>
        </authorList>
    </citation>
    <scope>NUCLEOTIDE SEQUENCE [LARGE SCALE GENOMIC DNA]</scope>
    <source>
        <strain evidence="7">HR-E</strain>
    </source>
</reference>
<organism evidence="6 7">
    <name type="scientific">Amnimonas aquatica</name>
    <dbReference type="NCBI Taxonomy" id="2094561"/>
    <lineage>
        <taxon>Bacteria</taxon>
        <taxon>Pseudomonadati</taxon>
        <taxon>Pseudomonadota</taxon>
        <taxon>Gammaproteobacteria</taxon>
        <taxon>Moraxellales</taxon>
        <taxon>Moraxellaceae</taxon>
        <taxon>Amnimonas</taxon>
    </lineage>
</organism>
<evidence type="ECO:0000256" key="1">
    <source>
        <dbReference type="ARBA" id="ARBA00023015"/>
    </source>
</evidence>
<keyword evidence="7" id="KW-1185">Reference proteome</keyword>
<feature type="region of interest" description="Disordered" evidence="4">
    <location>
        <begin position="46"/>
        <end position="84"/>
    </location>
</feature>
<dbReference type="Pfam" id="PF12833">
    <property type="entry name" value="HTH_18"/>
    <property type="match status" value="1"/>
</dbReference>
<comment type="caution">
    <text evidence="6">The sequence shown here is derived from an EMBL/GenBank/DDBJ whole genome shotgun (WGS) entry which is preliminary data.</text>
</comment>
<evidence type="ECO:0000256" key="2">
    <source>
        <dbReference type="ARBA" id="ARBA00023125"/>
    </source>
</evidence>
<protein>
    <recommendedName>
        <fullName evidence="5">HTH araC/xylS-type domain-containing protein</fullName>
    </recommendedName>
</protein>
<dbReference type="InterPro" id="IPR020449">
    <property type="entry name" value="Tscrpt_reg_AraC-type_HTH"/>
</dbReference>
<evidence type="ECO:0000313" key="6">
    <source>
        <dbReference type="EMBL" id="PQA34210.1"/>
    </source>
</evidence>
<sequence>TGHIRETTLSFGEVAFMLGFSSPGAFQRAFKRWTGETPGEYRRRALEQRRRQGGAPGAHQGVNQSSVASAQRSSLQASGASISM</sequence>
<keyword evidence="2" id="KW-0238">DNA-binding</keyword>
<dbReference type="GO" id="GO:0000976">
    <property type="term" value="F:transcription cis-regulatory region binding"/>
    <property type="evidence" value="ECO:0007669"/>
    <property type="project" value="TreeGrafter"/>
</dbReference>
<dbReference type="PROSITE" id="PS01124">
    <property type="entry name" value="HTH_ARAC_FAMILY_2"/>
    <property type="match status" value="1"/>
</dbReference>
<dbReference type="GO" id="GO:0005829">
    <property type="term" value="C:cytosol"/>
    <property type="evidence" value="ECO:0007669"/>
    <property type="project" value="TreeGrafter"/>
</dbReference>
<accession>A0A2P6AR27</accession>
<evidence type="ECO:0000256" key="3">
    <source>
        <dbReference type="ARBA" id="ARBA00023163"/>
    </source>
</evidence>
<evidence type="ECO:0000313" key="7">
    <source>
        <dbReference type="Proteomes" id="UP000243900"/>
    </source>
</evidence>
<name>A0A2P6AR27_9GAMM</name>
<gene>
    <name evidence="6" type="ORF">C5O18_08435</name>
</gene>
<dbReference type="AlphaFoldDB" id="A0A2P6AR27"/>
<feature type="non-terminal residue" evidence="6">
    <location>
        <position position="1"/>
    </location>
</feature>
<feature type="compositionally biased region" description="Polar residues" evidence="4">
    <location>
        <begin position="61"/>
        <end position="84"/>
    </location>
</feature>
<evidence type="ECO:0000256" key="4">
    <source>
        <dbReference type="SAM" id="MobiDB-lite"/>
    </source>
</evidence>
<dbReference type="EMBL" id="PTQZ01000235">
    <property type="protein sequence ID" value="PQA34210.1"/>
    <property type="molecule type" value="Genomic_DNA"/>
</dbReference>
<dbReference type="GO" id="GO:0003700">
    <property type="term" value="F:DNA-binding transcription factor activity"/>
    <property type="evidence" value="ECO:0007669"/>
    <property type="project" value="InterPro"/>
</dbReference>
<dbReference type="InterPro" id="IPR009057">
    <property type="entry name" value="Homeodomain-like_sf"/>
</dbReference>
<dbReference type="InterPro" id="IPR018060">
    <property type="entry name" value="HTH_AraC"/>
</dbReference>
<feature type="domain" description="HTH araC/xylS-type" evidence="5">
    <location>
        <begin position="1"/>
        <end position="44"/>
    </location>
</feature>